<evidence type="ECO:0000256" key="2">
    <source>
        <dbReference type="ARBA" id="ARBA00023125"/>
    </source>
</evidence>
<comment type="caution">
    <text evidence="5">The sequence shown here is derived from an EMBL/GenBank/DDBJ whole genome shotgun (WGS) entry which is preliminary data.</text>
</comment>
<dbReference type="InterPro" id="IPR036388">
    <property type="entry name" value="WH-like_DNA-bd_sf"/>
</dbReference>
<dbReference type="PROSITE" id="PS00519">
    <property type="entry name" value="HTH_ASNC_1"/>
    <property type="match status" value="1"/>
</dbReference>
<evidence type="ECO:0000313" key="6">
    <source>
        <dbReference type="Proteomes" id="UP000609121"/>
    </source>
</evidence>
<dbReference type="SMART" id="SM00344">
    <property type="entry name" value="HTH_ASNC"/>
    <property type="match status" value="1"/>
</dbReference>
<protein>
    <submittedName>
        <fullName evidence="5">Lrp/AsnC family transcriptional regulator</fullName>
    </submittedName>
</protein>
<dbReference type="Gene3D" id="3.30.70.920">
    <property type="match status" value="1"/>
</dbReference>
<accession>A0A8J7CJ65</accession>
<dbReference type="GO" id="GO:0043565">
    <property type="term" value="F:sequence-specific DNA binding"/>
    <property type="evidence" value="ECO:0007669"/>
    <property type="project" value="InterPro"/>
</dbReference>
<keyword evidence="1" id="KW-0805">Transcription regulation</keyword>
<dbReference type="SUPFAM" id="SSF54909">
    <property type="entry name" value="Dimeric alpha+beta barrel"/>
    <property type="match status" value="1"/>
</dbReference>
<dbReference type="PROSITE" id="PS50956">
    <property type="entry name" value="HTH_ASNC_2"/>
    <property type="match status" value="1"/>
</dbReference>
<evidence type="ECO:0000256" key="1">
    <source>
        <dbReference type="ARBA" id="ARBA00023015"/>
    </source>
</evidence>
<dbReference type="InterPro" id="IPR000485">
    <property type="entry name" value="AsnC-type_HTH_dom"/>
</dbReference>
<keyword evidence="6" id="KW-1185">Reference proteome</keyword>
<gene>
    <name evidence="5" type="ORF">ICN82_19735</name>
</gene>
<dbReference type="InterPro" id="IPR011008">
    <property type="entry name" value="Dimeric_a/b-barrel"/>
</dbReference>
<keyword evidence="3" id="KW-0804">Transcription</keyword>
<dbReference type="InterPro" id="IPR019885">
    <property type="entry name" value="Tscrpt_reg_HTH_AsnC-type_CS"/>
</dbReference>
<dbReference type="GO" id="GO:0006355">
    <property type="term" value="P:regulation of DNA-templated transcription"/>
    <property type="evidence" value="ECO:0007669"/>
    <property type="project" value="UniProtKB-ARBA"/>
</dbReference>
<evidence type="ECO:0000259" key="4">
    <source>
        <dbReference type="PROSITE" id="PS50956"/>
    </source>
</evidence>
<dbReference type="EMBL" id="JACVXA010000094">
    <property type="protein sequence ID" value="MBE3640440.1"/>
    <property type="molecule type" value="Genomic_DNA"/>
</dbReference>
<dbReference type="GO" id="GO:0005829">
    <property type="term" value="C:cytosol"/>
    <property type="evidence" value="ECO:0007669"/>
    <property type="project" value="TreeGrafter"/>
</dbReference>
<sequence length="152" mass="17027">MQLDETDRRILRALQRNSKRTSTEIAAEIGLSQTPYLRRVRRLEEGGAIDRYVAILNPAALGLGMTIFTRIWLTGQDGRSVDAFAAAVRKMPEVVECHLMAGDCDFLLRVVVADIASYRHFQAHHLTRLPGVQSVKTEIPMQQIKASTEIPV</sequence>
<dbReference type="SUPFAM" id="SSF46785">
    <property type="entry name" value="Winged helix' DNA-binding domain"/>
    <property type="match status" value="1"/>
</dbReference>
<dbReference type="PANTHER" id="PTHR30154:SF34">
    <property type="entry name" value="TRANSCRIPTIONAL REGULATOR AZLB"/>
    <property type="match status" value="1"/>
</dbReference>
<dbReference type="GO" id="GO:0043200">
    <property type="term" value="P:response to amino acid"/>
    <property type="evidence" value="ECO:0007669"/>
    <property type="project" value="TreeGrafter"/>
</dbReference>
<proteinExistence type="predicted"/>
<dbReference type="PANTHER" id="PTHR30154">
    <property type="entry name" value="LEUCINE-RESPONSIVE REGULATORY PROTEIN"/>
    <property type="match status" value="1"/>
</dbReference>
<dbReference type="Proteomes" id="UP000609121">
    <property type="component" value="Unassembled WGS sequence"/>
</dbReference>
<feature type="domain" description="HTH asnC-type" evidence="4">
    <location>
        <begin position="3"/>
        <end position="64"/>
    </location>
</feature>
<evidence type="ECO:0000313" key="5">
    <source>
        <dbReference type="EMBL" id="MBE3640440.1"/>
    </source>
</evidence>
<dbReference type="PRINTS" id="PR00033">
    <property type="entry name" value="HTHASNC"/>
</dbReference>
<dbReference type="InterPro" id="IPR011991">
    <property type="entry name" value="ArsR-like_HTH"/>
</dbReference>
<dbReference type="CDD" id="cd00090">
    <property type="entry name" value="HTH_ARSR"/>
    <property type="match status" value="1"/>
</dbReference>
<dbReference type="InterPro" id="IPR036390">
    <property type="entry name" value="WH_DNA-bd_sf"/>
</dbReference>
<dbReference type="RefSeq" id="WP_193186589.1">
    <property type="nucleotide sequence ID" value="NZ_JACVXA010000094.1"/>
</dbReference>
<dbReference type="Gene3D" id="1.10.10.10">
    <property type="entry name" value="Winged helix-like DNA-binding domain superfamily/Winged helix DNA-binding domain"/>
    <property type="match status" value="1"/>
</dbReference>
<organism evidence="5 6">
    <name type="scientific">Mangrovicoccus algicola</name>
    <dbReference type="NCBI Taxonomy" id="2771008"/>
    <lineage>
        <taxon>Bacteria</taxon>
        <taxon>Pseudomonadati</taxon>
        <taxon>Pseudomonadota</taxon>
        <taxon>Alphaproteobacteria</taxon>
        <taxon>Rhodobacterales</taxon>
        <taxon>Paracoccaceae</taxon>
        <taxon>Mangrovicoccus</taxon>
    </lineage>
</organism>
<reference evidence="5" key="1">
    <citation type="submission" date="2020-09" db="EMBL/GenBank/DDBJ databases">
        <title>A novel bacterium of genus Mangrovicoccus, isolated from South China Sea.</title>
        <authorList>
            <person name="Huang H."/>
            <person name="Mo K."/>
            <person name="Hu Y."/>
        </authorList>
    </citation>
    <scope>NUCLEOTIDE SEQUENCE</scope>
    <source>
        <strain evidence="5">HB182678</strain>
    </source>
</reference>
<dbReference type="Pfam" id="PF01037">
    <property type="entry name" value="AsnC_trans_reg"/>
    <property type="match status" value="1"/>
</dbReference>
<dbReference type="InterPro" id="IPR019887">
    <property type="entry name" value="Tscrpt_reg_AsnC/Lrp_C"/>
</dbReference>
<dbReference type="AlphaFoldDB" id="A0A8J7CJ65"/>
<name>A0A8J7CJ65_9RHOB</name>
<dbReference type="InterPro" id="IPR019888">
    <property type="entry name" value="Tscrpt_reg_AsnC-like"/>
</dbReference>
<evidence type="ECO:0000256" key="3">
    <source>
        <dbReference type="ARBA" id="ARBA00023163"/>
    </source>
</evidence>
<dbReference type="Pfam" id="PF13404">
    <property type="entry name" value="HTH_AsnC-type"/>
    <property type="match status" value="1"/>
</dbReference>
<keyword evidence="2" id="KW-0238">DNA-binding</keyword>